<reference evidence="1 2" key="1">
    <citation type="submission" date="2023-05" db="EMBL/GenBank/DDBJ databases">
        <title>B98-5 Cell Line De Novo Hybrid Assembly: An Optical Mapping Approach.</title>
        <authorList>
            <person name="Kananen K."/>
            <person name="Auerbach J.A."/>
            <person name="Kautto E."/>
            <person name="Blachly J.S."/>
        </authorList>
    </citation>
    <scope>NUCLEOTIDE SEQUENCE [LARGE SCALE GENOMIC DNA]</scope>
    <source>
        <strain evidence="1">B95-8</strain>
        <tissue evidence="1">Cell line</tissue>
    </source>
</reference>
<sequence length="119" mass="13902">MGRGVDGRGRFFKLRRDNGCDFCCTENKGEFAIKDEINIQAEDSSSVADEDFYAEMVSKLSFHTKDKLLSMKNFMLQDSYSEAIYIIMCKWGEQRQSRNRYAKSKLEVTEWRVIFNLIA</sequence>
<name>A0ABQ9VZ54_SAGOE</name>
<dbReference type="EMBL" id="JASSZA010000004">
    <property type="protein sequence ID" value="KAK2114661.1"/>
    <property type="molecule type" value="Genomic_DNA"/>
</dbReference>
<gene>
    <name evidence="1" type="ORF">P7K49_008927</name>
</gene>
<evidence type="ECO:0000313" key="1">
    <source>
        <dbReference type="EMBL" id="KAK2114661.1"/>
    </source>
</evidence>
<protein>
    <submittedName>
        <fullName evidence="1">Uncharacterized protein</fullName>
    </submittedName>
</protein>
<keyword evidence="2" id="KW-1185">Reference proteome</keyword>
<organism evidence="1 2">
    <name type="scientific">Saguinus oedipus</name>
    <name type="common">Cotton-top tamarin</name>
    <name type="synonym">Oedipomidas oedipus</name>
    <dbReference type="NCBI Taxonomy" id="9490"/>
    <lineage>
        <taxon>Eukaryota</taxon>
        <taxon>Metazoa</taxon>
        <taxon>Chordata</taxon>
        <taxon>Craniata</taxon>
        <taxon>Vertebrata</taxon>
        <taxon>Euteleostomi</taxon>
        <taxon>Mammalia</taxon>
        <taxon>Eutheria</taxon>
        <taxon>Euarchontoglires</taxon>
        <taxon>Primates</taxon>
        <taxon>Haplorrhini</taxon>
        <taxon>Platyrrhini</taxon>
        <taxon>Cebidae</taxon>
        <taxon>Callitrichinae</taxon>
        <taxon>Saguinus</taxon>
    </lineage>
</organism>
<comment type="caution">
    <text evidence="1">The sequence shown here is derived from an EMBL/GenBank/DDBJ whole genome shotgun (WGS) entry which is preliminary data.</text>
</comment>
<dbReference type="Proteomes" id="UP001266305">
    <property type="component" value="Unassembled WGS sequence"/>
</dbReference>
<evidence type="ECO:0000313" key="2">
    <source>
        <dbReference type="Proteomes" id="UP001266305"/>
    </source>
</evidence>
<accession>A0ABQ9VZ54</accession>
<proteinExistence type="predicted"/>